<reference evidence="5" key="1">
    <citation type="submission" date="2021-02" db="EMBL/GenBank/DDBJ databases">
        <authorList>
            <person name="Dougan E. K."/>
            <person name="Rhodes N."/>
            <person name="Thang M."/>
            <person name="Chan C."/>
        </authorList>
    </citation>
    <scope>NUCLEOTIDE SEQUENCE</scope>
</reference>
<feature type="region of interest" description="Disordered" evidence="4">
    <location>
        <begin position="71"/>
        <end position="101"/>
    </location>
</feature>
<evidence type="ECO:0000313" key="6">
    <source>
        <dbReference type="Proteomes" id="UP000604046"/>
    </source>
</evidence>
<accession>A0A812P317</accession>
<gene>
    <name evidence="5" type="primary">Ankrd17</name>
    <name evidence="5" type="ORF">SNAT2548_LOCUS17350</name>
</gene>
<organism evidence="5 6">
    <name type="scientific">Symbiodinium natans</name>
    <dbReference type="NCBI Taxonomy" id="878477"/>
    <lineage>
        <taxon>Eukaryota</taxon>
        <taxon>Sar</taxon>
        <taxon>Alveolata</taxon>
        <taxon>Dinophyceae</taxon>
        <taxon>Suessiales</taxon>
        <taxon>Symbiodiniaceae</taxon>
        <taxon>Symbiodinium</taxon>
    </lineage>
</organism>
<dbReference type="EMBL" id="CAJNDS010002108">
    <property type="protein sequence ID" value="CAE7331673.1"/>
    <property type="molecule type" value="Genomic_DNA"/>
</dbReference>
<evidence type="ECO:0000313" key="5">
    <source>
        <dbReference type="EMBL" id="CAE7331673.1"/>
    </source>
</evidence>
<feature type="repeat" description="ANK" evidence="3">
    <location>
        <begin position="306"/>
        <end position="338"/>
    </location>
</feature>
<dbReference type="Proteomes" id="UP000604046">
    <property type="component" value="Unassembled WGS sequence"/>
</dbReference>
<proteinExistence type="predicted"/>
<evidence type="ECO:0000256" key="1">
    <source>
        <dbReference type="ARBA" id="ARBA00022737"/>
    </source>
</evidence>
<dbReference type="AlphaFoldDB" id="A0A812P317"/>
<keyword evidence="1" id="KW-0677">Repeat</keyword>
<name>A0A812P317_9DINO</name>
<dbReference type="SUPFAM" id="SSF48403">
    <property type="entry name" value="Ankyrin repeat"/>
    <property type="match status" value="1"/>
</dbReference>
<sequence>MLRILLLSGEELTSVSLTEVSDVKELKQRLHRQHDLPPRFRQRLVHQRTILGDAVKLDTIIASQVVATTTTEEPERERRAVKRRRIRKKRPLDPEGGLPPPCNERLLKDSSKPTFVMDLQVLIPAFVDASEHRQRQLITAVDFGHVIQVEALLQLPMDPNAAVHKHVDGCTRKPLVLASGKGNLHVAKLLLEARADVNSADDVGTALTSAAFGGHAPVVRWLLEAGAQKDLRNSWGQTALLEAVTKPVTQDGDAQVVQLLVKSHCQLNLRNCCGRTALMVAASQGHARNVHILLDGGAQRDLRANDGCTALMLAAINSHDPVAELLLKAGARIDLQNDAGQTALTLATDVSVSYSIQNEDFRRFFEKRRSDAQIFCKKRRSNPRKLWET</sequence>
<dbReference type="SMART" id="SM00248">
    <property type="entry name" value="ANK"/>
    <property type="match status" value="6"/>
</dbReference>
<dbReference type="Pfam" id="PF12796">
    <property type="entry name" value="Ank_2"/>
    <property type="match status" value="2"/>
</dbReference>
<protein>
    <submittedName>
        <fullName evidence="5">Ankrd17 protein</fullName>
    </submittedName>
</protein>
<keyword evidence="2 3" id="KW-0040">ANK repeat</keyword>
<dbReference type="InterPro" id="IPR002110">
    <property type="entry name" value="Ankyrin_rpt"/>
</dbReference>
<feature type="repeat" description="ANK" evidence="3">
    <location>
        <begin position="202"/>
        <end position="234"/>
    </location>
</feature>
<feature type="repeat" description="ANK" evidence="3">
    <location>
        <begin position="273"/>
        <end position="305"/>
    </location>
</feature>
<evidence type="ECO:0000256" key="4">
    <source>
        <dbReference type="SAM" id="MobiDB-lite"/>
    </source>
</evidence>
<dbReference type="PROSITE" id="PS50088">
    <property type="entry name" value="ANK_REPEAT"/>
    <property type="match status" value="4"/>
</dbReference>
<dbReference type="OrthoDB" id="435360at2759"/>
<evidence type="ECO:0000256" key="2">
    <source>
        <dbReference type="ARBA" id="ARBA00023043"/>
    </source>
</evidence>
<evidence type="ECO:0000256" key="3">
    <source>
        <dbReference type="PROSITE-ProRule" id="PRU00023"/>
    </source>
</evidence>
<comment type="caution">
    <text evidence="5">The sequence shown here is derived from an EMBL/GenBank/DDBJ whole genome shotgun (WGS) entry which is preliminary data.</text>
</comment>
<keyword evidence="6" id="KW-1185">Reference proteome</keyword>
<dbReference type="PANTHER" id="PTHR24173:SF74">
    <property type="entry name" value="ANKYRIN REPEAT DOMAIN-CONTAINING PROTEIN 16"/>
    <property type="match status" value="1"/>
</dbReference>
<dbReference type="InterPro" id="IPR036770">
    <property type="entry name" value="Ankyrin_rpt-contain_sf"/>
</dbReference>
<dbReference type="Gene3D" id="1.25.40.20">
    <property type="entry name" value="Ankyrin repeat-containing domain"/>
    <property type="match status" value="3"/>
</dbReference>
<feature type="repeat" description="ANK" evidence="3">
    <location>
        <begin position="170"/>
        <end position="202"/>
    </location>
</feature>
<dbReference type="PROSITE" id="PS50297">
    <property type="entry name" value="ANK_REP_REGION"/>
    <property type="match status" value="3"/>
</dbReference>
<feature type="compositionally biased region" description="Basic residues" evidence="4">
    <location>
        <begin position="79"/>
        <end position="90"/>
    </location>
</feature>
<dbReference type="PANTHER" id="PTHR24173">
    <property type="entry name" value="ANKYRIN REPEAT CONTAINING"/>
    <property type="match status" value="1"/>
</dbReference>